<dbReference type="InterPro" id="IPR032191">
    <property type="entry name" value="CNOT1_CAF1_bind"/>
</dbReference>
<reference evidence="14" key="1">
    <citation type="journal article" date="2023" name="Mol. Plant Microbe Interact.">
        <title>Elucidating the Obligate Nature and Biological Capacity of an Invasive Fungal Corn Pathogen.</title>
        <authorList>
            <person name="MacCready J.S."/>
            <person name="Roggenkamp E.M."/>
            <person name="Gdanetz K."/>
            <person name="Chilvers M.I."/>
        </authorList>
    </citation>
    <scope>NUCLEOTIDE SEQUENCE</scope>
    <source>
        <strain evidence="14">PM02</strain>
    </source>
</reference>
<dbReference type="Gene3D" id="1.25.40.790">
    <property type="match status" value="1"/>
</dbReference>
<organism evidence="14 15">
    <name type="scientific">Phyllachora maydis</name>
    <dbReference type="NCBI Taxonomy" id="1825666"/>
    <lineage>
        <taxon>Eukaryota</taxon>
        <taxon>Fungi</taxon>
        <taxon>Dikarya</taxon>
        <taxon>Ascomycota</taxon>
        <taxon>Pezizomycotina</taxon>
        <taxon>Sordariomycetes</taxon>
        <taxon>Sordariomycetidae</taxon>
        <taxon>Phyllachorales</taxon>
        <taxon>Phyllachoraceae</taxon>
        <taxon>Phyllachora</taxon>
    </lineage>
</organism>
<evidence type="ECO:0000256" key="8">
    <source>
        <dbReference type="SAM" id="MobiDB-lite"/>
    </source>
</evidence>
<dbReference type="Pfam" id="PF16415">
    <property type="entry name" value="CNOT1_CAF1_bind"/>
    <property type="match status" value="1"/>
</dbReference>
<evidence type="ECO:0000256" key="2">
    <source>
        <dbReference type="ARBA" id="ARBA00022491"/>
    </source>
</evidence>
<dbReference type="InterPro" id="IPR032193">
    <property type="entry name" value="CNOT1_TTP_bind"/>
</dbReference>
<dbReference type="EMBL" id="JAQQPM010000008">
    <property type="protein sequence ID" value="KAK2074521.1"/>
    <property type="molecule type" value="Genomic_DNA"/>
</dbReference>
<comment type="subcellular location">
    <subcellularLocation>
        <location evidence="1">Nucleus</location>
    </subcellularLocation>
</comment>
<gene>
    <name evidence="14" type="ORF">P8C59_008722</name>
</gene>
<dbReference type="GO" id="GO:0017148">
    <property type="term" value="P:negative regulation of translation"/>
    <property type="evidence" value="ECO:0007669"/>
    <property type="project" value="InterPro"/>
</dbReference>
<feature type="domain" description="CCR4-NOT transcription complex subunit 1 CAF1-binding" evidence="11">
    <location>
        <begin position="404"/>
        <end position="623"/>
    </location>
</feature>
<dbReference type="Pfam" id="PF16418">
    <property type="entry name" value="CNOT1_HEAT"/>
    <property type="match status" value="1"/>
</dbReference>
<evidence type="ECO:0000259" key="13">
    <source>
        <dbReference type="Pfam" id="PF16418"/>
    </source>
</evidence>
<keyword evidence="3" id="KW-0805">Transcription regulation</keyword>
<evidence type="ECO:0000256" key="5">
    <source>
        <dbReference type="ARBA" id="ARBA00023242"/>
    </source>
</evidence>
<comment type="function">
    <text evidence="6">Acts as a component of the CCR4-NOT core complex, which in the nucleus seems to be a general transcription factor, and in the cytoplasm the major mRNA deadenylase involved in mRNA turnover. The NOT protein subcomplex negatively regulates the basal and activated transcription of many genes. Preferentially affects TC-type TATA element-dependent transcription. Could directly or indirectly inhibit component(s) of the general transcription machinery.</text>
</comment>
<feature type="domain" description="CCR4-NOT transcription complex subunit 1" evidence="10">
    <location>
        <begin position="683"/>
        <end position="822"/>
    </location>
</feature>
<evidence type="ECO:0000313" key="14">
    <source>
        <dbReference type="EMBL" id="KAK2074521.1"/>
    </source>
</evidence>
<evidence type="ECO:0000259" key="12">
    <source>
        <dbReference type="Pfam" id="PF16417"/>
    </source>
</evidence>
<dbReference type="FunFam" id="1.25.40.840:FF:000002">
    <property type="entry name" value="Ccr4-Not transcription complex subunit (NOT1)"/>
    <property type="match status" value="1"/>
</dbReference>
<dbReference type="PANTHER" id="PTHR13162:SF8">
    <property type="entry name" value="CCR4-NOT TRANSCRIPTION COMPLEX SUBUNIT 1"/>
    <property type="match status" value="1"/>
</dbReference>
<dbReference type="GO" id="GO:0060090">
    <property type="term" value="F:molecular adaptor activity"/>
    <property type="evidence" value="ECO:0007669"/>
    <property type="project" value="TreeGrafter"/>
</dbReference>
<keyword evidence="2" id="KW-0678">Repressor</keyword>
<feature type="region of interest" description="Disordered" evidence="8">
    <location>
        <begin position="1452"/>
        <end position="1476"/>
    </location>
</feature>
<evidence type="ECO:0000259" key="10">
    <source>
        <dbReference type="Pfam" id="PF12842"/>
    </source>
</evidence>
<dbReference type="GO" id="GO:0030015">
    <property type="term" value="C:CCR4-NOT core complex"/>
    <property type="evidence" value="ECO:0007669"/>
    <property type="project" value="InterPro"/>
</dbReference>
<dbReference type="Gene3D" id="1.25.40.800">
    <property type="match status" value="1"/>
</dbReference>
<keyword evidence="15" id="KW-1185">Reference proteome</keyword>
<dbReference type="GO" id="GO:0005634">
    <property type="term" value="C:nucleus"/>
    <property type="evidence" value="ECO:0007669"/>
    <property type="project" value="UniProtKB-SubCell"/>
</dbReference>
<feature type="region of interest" description="Disordered" evidence="8">
    <location>
        <begin position="872"/>
        <end position="891"/>
    </location>
</feature>
<keyword evidence="5" id="KW-0539">Nucleus</keyword>
<evidence type="ECO:0000256" key="3">
    <source>
        <dbReference type="ARBA" id="ARBA00023015"/>
    </source>
</evidence>
<dbReference type="Gene3D" id="1.25.40.180">
    <property type="match status" value="1"/>
</dbReference>
<dbReference type="Pfam" id="PF16417">
    <property type="entry name" value="CNOT1_TTP_bind"/>
    <property type="match status" value="1"/>
</dbReference>
<dbReference type="Pfam" id="PF12842">
    <property type="entry name" value="DUF3819"/>
    <property type="match status" value="1"/>
</dbReference>
<feature type="domain" description="CCR4-Not complex component Not1 C-terminal" evidence="9">
    <location>
        <begin position="1307"/>
        <end position="1679"/>
    </location>
</feature>
<dbReference type="GO" id="GO:0000932">
    <property type="term" value="C:P-body"/>
    <property type="evidence" value="ECO:0007669"/>
    <property type="project" value="TreeGrafter"/>
</dbReference>
<name>A0AAD9MK74_9PEZI</name>
<dbReference type="InterPro" id="IPR040398">
    <property type="entry name" value="Not1"/>
</dbReference>
<evidence type="ECO:0000256" key="1">
    <source>
        <dbReference type="ARBA" id="ARBA00004123"/>
    </source>
</evidence>
<dbReference type="GO" id="GO:0000289">
    <property type="term" value="P:nuclear-transcribed mRNA poly(A) tail shortening"/>
    <property type="evidence" value="ECO:0007669"/>
    <property type="project" value="UniProtKB-ARBA"/>
</dbReference>
<accession>A0AAD9MK74</accession>
<evidence type="ECO:0000259" key="9">
    <source>
        <dbReference type="Pfam" id="PF04054"/>
    </source>
</evidence>
<dbReference type="InterPro" id="IPR024557">
    <property type="entry name" value="CNOT1_dom_4"/>
</dbReference>
<feature type="domain" description="CCR4-NOT transcription complex subunit 1 HEAT repeat" evidence="13">
    <location>
        <begin position="4"/>
        <end position="150"/>
    </location>
</feature>
<dbReference type="InterPro" id="IPR038535">
    <property type="entry name" value="CNOT1_TTP_bind_sf"/>
</dbReference>
<evidence type="ECO:0000256" key="6">
    <source>
        <dbReference type="ARBA" id="ARBA00059181"/>
    </source>
</evidence>
<dbReference type="InterPro" id="IPR007196">
    <property type="entry name" value="CCR4-Not_Not1_C"/>
</dbReference>
<dbReference type="Pfam" id="PF04054">
    <property type="entry name" value="Not1"/>
    <property type="match status" value="1"/>
</dbReference>
<feature type="domain" description="CCR4-NOT transcription complex subunit 1 TTP binding" evidence="12">
    <location>
        <begin position="193"/>
        <end position="337"/>
    </location>
</feature>
<sequence>MADETLTSLFDGFLSPSPDADFVMDSLWRTNREWVIQRLIDHHALKPMNLPQIFDHTMRQKWLDELAYLPNGLGLDLAAYAHSQNTLDLQQWSRRNAERGLEYAAPLLRFLMIKSQCELAFQRPAEGEEPVKQTTTLQVRTVAGLLQILEEILPKTPVAELIIVQRSCITAYPRLINYGEGFDEIIDKNGKDGNKLPQAANVKMEEHYKKMYSDEVQVKDIVAILHGYKHSRDPLDQDVFACMIHGLFDEYTHYVDYPLEALATTAVLFGGIISHRLISDLPLQIGLGMILEAIRDHTQEDSMYKFGLQALMQIFGRLREWPGFCKQLLQIPALQNTEAWRKAEEVVREHEEEMTHKRNGVGGTGHLGGDTVSNGNVEDGLGQEPRATPFASINLDPLPTNVSFEDPDVEAQDRIQFFLNNLTETTLTAMFRELQGLVEDRHQQWFASHLVEERAKMQPNYHQVYLALVDQFGAKSLWAEILRQTYNSVSRMLNSEVTMQNSTERNHLKNLGGWLGLLTLARDKPIKHRNIAFKQLLIEAHDTKRLIVVIPFVCKVLIQGASSNVFRPPNPWLMDIIHLLIELYHNAELKLNLKFEIEVLCKGLSLDHKSIQPSGEILNRPPADDLGDMALHDTLNSFETLSVNGIGPGIASGPSPETIPLPPIPDLSPNLSIPQTEVVPAARLHEIVHSALTRALQEIIQPVVDRSVTIAAISTREMIRKDFVTEPDEERVRTSAISMVKKTAGSLAQVTSKEPLRGTFTNSMRSFANELPQPLPEGIIIMCVNSNLELASSVIEKAAEERAVPEIEEMLRADLDARRQHRAMRPNEPYIDSAGLNRWSLTIPNPYKLSTSPNGLNPEQMAIYDEFAKQSRTAPAGPTSSHVPTGSNATNSIANEVLGDPYSSVSNLATPGEATALSSLPSQMPQFPLGHGGGAALTNGRQGSVNPVDARSMLERMNKLLENLAQSAKNAQEEHFRDLPRQHPVLDLIDAMTQLVIKTQQQQPDFPIYAAGVIANMLFNHQQDSLTLESLVQVLEHLRRMAGEAGSQHIRIVIQQHPGQALLHLPLISALLATDLLDWINIDNALAEVLQSRKEGSIEFLGQLMDLTLLSESPVALYTDFVRSLEEAWAWLLEEPGVPGAENFKSKILAPPSDALDNACPETAALIRQEQMDYVFEEWMHLRNNPNASANMLKIFVQQMHSRKVILGKDDFFVFMRQAFDRSVDRYEQNSMAGGSARTGYHAVDSLTKLVMLYLESHNDGQDGQSPRADFLDSVLGLAMLLLNHHHATRGENFAQRVFFRFFSVLLHEIDAVLEQLTRTDREQILLRFSACFRQLSPNVFPSFTFAWIELLGHRAFLPIMLGLPDKAGWPGYAKLVCQLLTLVGDVAKAVETAPVGKHIYHGALKLMGVLQHDFPNFVVAYHLQFCESLPPHTGQLLNMILVATPTFATKLPDPSESSSKTEKTDRNLDAREAATSTTDTASALIREIGLLDIVDQCLQQGPSEDAVAQITHAFSERDSRDSSFGHVPINVNRKAINAVVYYIGACAVARLAPKNDSLAIEPSFADVRTLHMLVSEVGPETRYYLLSAIVNQLRFSSPQTQYFSQVLLEIFGHDMSDPDGMDVRQQIVRILLERVVGFWPHPWGLMVTIIELLKNDKYMFFELPFIKTAPEVAERFAACLNNRN</sequence>
<feature type="compositionally biased region" description="Basic and acidic residues" evidence="8">
    <location>
        <begin position="1460"/>
        <end position="1473"/>
    </location>
</feature>
<evidence type="ECO:0000256" key="7">
    <source>
        <dbReference type="ARBA" id="ARBA00074459"/>
    </source>
</evidence>
<keyword evidence="4" id="KW-0804">Transcription</keyword>
<dbReference type="FunFam" id="1.25.40.180:FF:000012">
    <property type="entry name" value="Ccr4-Not transcription complex subunit"/>
    <property type="match status" value="1"/>
</dbReference>
<dbReference type="Proteomes" id="UP001217918">
    <property type="component" value="Unassembled WGS sequence"/>
</dbReference>
<protein>
    <recommendedName>
        <fullName evidence="7">General negative regulator of transcription subunit 1</fullName>
    </recommendedName>
</protein>
<comment type="caution">
    <text evidence="14">The sequence shown here is derived from an EMBL/GenBank/DDBJ whole genome shotgun (WGS) entry which is preliminary data.</text>
</comment>
<proteinExistence type="predicted"/>
<dbReference type="PANTHER" id="PTHR13162">
    <property type="entry name" value="CCR4-NOT TRANSCRIPTION COMPLEX"/>
    <property type="match status" value="1"/>
</dbReference>
<evidence type="ECO:0000313" key="15">
    <source>
        <dbReference type="Proteomes" id="UP001217918"/>
    </source>
</evidence>
<dbReference type="Gene3D" id="1.25.40.840">
    <property type="entry name" value="CCR4-NOT transcription complex subunit 1 TTP binding domain"/>
    <property type="match status" value="1"/>
</dbReference>
<dbReference type="CDD" id="cd20710">
    <property type="entry name" value="NOT1_connector"/>
    <property type="match status" value="1"/>
</dbReference>
<evidence type="ECO:0000259" key="11">
    <source>
        <dbReference type="Pfam" id="PF16415"/>
    </source>
</evidence>
<evidence type="ECO:0000256" key="4">
    <source>
        <dbReference type="ARBA" id="ARBA00023163"/>
    </source>
</evidence>
<dbReference type="InterPro" id="IPR032194">
    <property type="entry name" value="CNOT1_HEAT"/>
</dbReference>